<keyword evidence="2" id="KW-1185">Reference proteome</keyword>
<evidence type="ECO:0008006" key="3">
    <source>
        <dbReference type="Google" id="ProtNLM"/>
    </source>
</evidence>
<reference evidence="1 2" key="1">
    <citation type="journal article" date="2018" name="Int. J. Syst. Evol. Microbiol.">
        <title>Zhouia spongiae sp. nov., isolated from a marine sponge.</title>
        <authorList>
            <person name="Zhuang L."/>
            <person name="Lin B."/>
            <person name="Qin F."/>
            <person name="Luo L."/>
        </authorList>
    </citation>
    <scope>NUCLEOTIDE SEQUENCE [LARGE SCALE GENOMIC DNA]</scope>
    <source>
        <strain evidence="1 2">HN-Y44</strain>
    </source>
</reference>
<evidence type="ECO:0000313" key="2">
    <source>
        <dbReference type="Proteomes" id="UP000829476"/>
    </source>
</evidence>
<name>A0ABY3YMF6_9FLAO</name>
<sequence>MDKLIIKDTSLSAYEARVKLLVLSNSVNFENLASSCLRIILNLDENAISIGNSSHALSMNQKVQLLLDTKFFDKTNKANTQVFMSIRNQFMHNSAAKSFESCLSFLSGTDTFMENAYWKKRKMNQKIGGEIAAKDTKDEKTNNHELLPFNITEKEKLLYKSWISLTEDVIWSFEKTIKKIFKERKTIKLDNNKYIYLNFPSEEEI</sequence>
<accession>A0ABY3YMF6</accession>
<gene>
    <name evidence="1" type="ORF">MQE36_00160</name>
</gene>
<evidence type="ECO:0000313" key="1">
    <source>
        <dbReference type="EMBL" id="UNY98784.1"/>
    </source>
</evidence>
<dbReference type="Proteomes" id="UP000829476">
    <property type="component" value="Chromosome"/>
</dbReference>
<organism evidence="1 2">
    <name type="scientific">Zhouia spongiae</name>
    <dbReference type="NCBI Taxonomy" id="2202721"/>
    <lineage>
        <taxon>Bacteria</taxon>
        <taxon>Pseudomonadati</taxon>
        <taxon>Bacteroidota</taxon>
        <taxon>Flavobacteriia</taxon>
        <taxon>Flavobacteriales</taxon>
        <taxon>Flavobacteriaceae</taxon>
        <taxon>Zhouia</taxon>
    </lineage>
</organism>
<dbReference type="EMBL" id="CP094326">
    <property type="protein sequence ID" value="UNY98784.1"/>
    <property type="molecule type" value="Genomic_DNA"/>
</dbReference>
<proteinExistence type="predicted"/>
<dbReference type="RefSeq" id="WP_242937190.1">
    <property type="nucleotide sequence ID" value="NZ_CP094326.1"/>
</dbReference>
<protein>
    <recommendedName>
        <fullName evidence="3">DUF4145 domain-containing protein</fullName>
    </recommendedName>
</protein>